<dbReference type="InterPro" id="IPR001680">
    <property type="entry name" value="WD40_rpt"/>
</dbReference>
<dbReference type="RefSeq" id="XP_002425207.1">
    <property type="nucleotide sequence ID" value="XM_002425162.1"/>
</dbReference>
<dbReference type="GO" id="GO:0042254">
    <property type="term" value="P:ribosome biogenesis"/>
    <property type="evidence" value="ECO:0007669"/>
    <property type="project" value="TreeGrafter"/>
</dbReference>
<name>E0VGG3_PEDHC</name>
<dbReference type="GO" id="GO:0016746">
    <property type="term" value="F:acyltransferase activity"/>
    <property type="evidence" value="ECO:0007669"/>
    <property type="project" value="UniProtKB-KW"/>
</dbReference>
<dbReference type="HOGENOM" id="CLU_025272_1_1_1"/>
<dbReference type="OMA" id="RHWKPNA"/>
<keyword evidence="2 6" id="KW-0853">WD repeat</keyword>
<comment type="subcellular location">
    <subcellularLocation>
        <location evidence="1">Nucleus</location>
    </subcellularLocation>
</comment>
<dbReference type="GO" id="GO:0005730">
    <property type="term" value="C:nucleolus"/>
    <property type="evidence" value="ECO:0007669"/>
    <property type="project" value="TreeGrafter"/>
</dbReference>
<dbReference type="PROSITE" id="PS00678">
    <property type="entry name" value="WD_REPEATS_1"/>
    <property type="match status" value="2"/>
</dbReference>
<keyword evidence="9" id="KW-0012">Acyltransferase</keyword>
<dbReference type="OrthoDB" id="2161379at2759"/>
<evidence type="ECO:0000256" key="3">
    <source>
        <dbReference type="ARBA" id="ARBA00022737"/>
    </source>
</evidence>
<dbReference type="InterPro" id="IPR015943">
    <property type="entry name" value="WD40/YVTN_repeat-like_dom_sf"/>
</dbReference>
<feature type="repeat" description="WD" evidence="6">
    <location>
        <begin position="408"/>
        <end position="450"/>
    </location>
</feature>
<keyword evidence="4" id="KW-0539">Nucleus</keyword>
<feature type="compositionally biased region" description="Acidic residues" evidence="7">
    <location>
        <begin position="69"/>
        <end position="84"/>
    </location>
</feature>
<evidence type="ECO:0000256" key="4">
    <source>
        <dbReference type="ARBA" id="ARBA00023242"/>
    </source>
</evidence>
<dbReference type="PANTHER" id="PTHR45903">
    <property type="entry name" value="GLUTAMATE-RICH WD REPEAT-CONTAINING PROTEIN 1"/>
    <property type="match status" value="1"/>
</dbReference>
<dbReference type="VEuPathDB" id="VectorBase:PHUM182290"/>
<protein>
    <recommendedName>
        <fullName evidence="5">Glutamate-rich WD repeat-containing protein 1</fullName>
    </recommendedName>
</protein>
<feature type="domain" description="Histone-binding protein RBBP4-like N-terminal" evidence="8">
    <location>
        <begin position="102"/>
        <end position="170"/>
    </location>
</feature>
<dbReference type="SMART" id="SM00320">
    <property type="entry name" value="WD40"/>
    <property type="match status" value="5"/>
</dbReference>
<evidence type="ECO:0000256" key="6">
    <source>
        <dbReference type="PROSITE-ProRule" id="PRU00221"/>
    </source>
</evidence>
<feature type="region of interest" description="Disordered" evidence="7">
    <location>
        <begin position="1"/>
        <end position="89"/>
    </location>
</feature>
<dbReference type="InParanoid" id="E0VGG3"/>
<reference evidence="9" key="1">
    <citation type="submission" date="2007-04" db="EMBL/GenBank/DDBJ databases">
        <title>Annotation of Pediculus humanus corporis strain USDA.</title>
        <authorList>
            <person name="Kirkness E."/>
            <person name="Hannick L."/>
            <person name="Hass B."/>
            <person name="Bruggner R."/>
            <person name="Lawson D."/>
            <person name="Bidwell S."/>
            <person name="Joardar V."/>
            <person name="Caler E."/>
            <person name="Walenz B."/>
            <person name="Inman J."/>
            <person name="Schobel S."/>
            <person name="Galinsky K."/>
            <person name="Amedeo P."/>
            <person name="Strausberg R."/>
        </authorList>
    </citation>
    <scope>NUCLEOTIDE SEQUENCE</scope>
    <source>
        <strain evidence="9">USDA</strain>
    </source>
</reference>
<dbReference type="Pfam" id="PF12265">
    <property type="entry name" value="CAF1C_H4-bd"/>
    <property type="match status" value="1"/>
</dbReference>
<dbReference type="Pfam" id="PF21720">
    <property type="entry name" value="MIOS_WD40"/>
    <property type="match status" value="1"/>
</dbReference>
<dbReference type="Proteomes" id="UP000009046">
    <property type="component" value="Unassembled WGS sequence"/>
</dbReference>
<dbReference type="eggNOG" id="KOG0302">
    <property type="taxonomic scope" value="Eukaryota"/>
</dbReference>
<accession>E0VGG3</accession>
<dbReference type="EMBL" id="DS235142">
    <property type="protein sequence ID" value="EEB12469.1"/>
    <property type="molecule type" value="Genomic_DNA"/>
</dbReference>
<dbReference type="PRINTS" id="PR00320">
    <property type="entry name" value="GPROTEINBRPT"/>
</dbReference>
<proteinExistence type="predicted"/>
<dbReference type="PROSITE" id="PS50082">
    <property type="entry name" value="WD_REPEATS_2"/>
    <property type="match status" value="3"/>
</dbReference>
<keyword evidence="11" id="KW-1185">Reference proteome</keyword>
<sequence length="501" mass="57081">MENMDTDDDKKDLDNKSIVPSGSDDSKTKSFKSKKKKKSVVQVGDNELNDMIVDDTISTTCNDEKMNESEENWESENETEEEEVENNKKKDVYLPHKPLRHNEELVCDESAYIMLREVQTGAPCLSFDIIKDELGTNRSEFPLTCYLVAGTQASKLNENCIIVMKTSNLHKTQNTKDDEDDEEEESDEDEEESEENQPRMDYASIAHYGCINRIRSTIANNTILAASWSELGKVYIWDLKTQIQAVNDVALLSKYRQDDLTVKTKPIFTFSGHQSEGFALDWCPTSEGILATGDCKRNIHLWQFDESGWRVDQRPLIGHTNSVEDLQWSPNERHVLCSASVDKTIRIWDTRATGQKACMITVENAHKSDVNVIHWNKNEPFIVSGGDDGFIHIWDLRQLKSEKPVATFKHHTAPVTTVEWHPTESTVFATGGEDNQIALWDLSVEKDEESKEEEIENVPPQLLFIHQGQQEIKELHWHPHIPGLVISTALSGFNIFRTISV</sequence>
<dbReference type="InterPro" id="IPR022052">
    <property type="entry name" value="Histone-bd_RBBP4-like_N"/>
</dbReference>
<feature type="compositionally biased region" description="Acidic residues" evidence="7">
    <location>
        <begin position="177"/>
        <end position="195"/>
    </location>
</feature>
<feature type="compositionally biased region" description="Basic residues" evidence="7">
    <location>
        <begin position="29"/>
        <end position="39"/>
    </location>
</feature>
<dbReference type="PANTHER" id="PTHR45903:SF1">
    <property type="entry name" value="GLUTAMATE-RICH WD REPEAT-CONTAINING PROTEIN 1"/>
    <property type="match status" value="1"/>
</dbReference>
<feature type="repeat" description="WD" evidence="6">
    <location>
        <begin position="363"/>
        <end position="404"/>
    </location>
</feature>
<dbReference type="InterPro" id="IPR020472">
    <property type="entry name" value="WD40_PAC1"/>
</dbReference>
<dbReference type="EMBL" id="AAZO01002119">
    <property type="status" value="NOT_ANNOTATED_CDS"/>
    <property type="molecule type" value="Genomic_DNA"/>
</dbReference>
<dbReference type="PROSITE" id="PS50294">
    <property type="entry name" value="WD_REPEATS_REGION"/>
    <property type="match status" value="3"/>
</dbReference>
<dbReference type="EnsemblMetazoa" id="PHUM182290-RA">
    <property type="protein sequence ID" value="PHUM182290-PA"/>
    <property type="gene ID" value="PHUM182290"/>
</dbReference>
<dbReference type="InterPro" id="IPR019775">
    <property type="entry name" value="WD40_repeat_CS"/>
</dbReference>
<organism>
    <name type="scientific">Pediculus humanus subsp. corporis</name>
    <name type="common">Body louse</name>
    <dbReference type="NCBI Taxonomy" id="121224"/>
    <lineage>
        <taxon>Eukaryota</taxon>
        <taxon>Metazoa</taxon>
        <taxon>Ecdysozoa</taxon>
        <taxon>Arthropoda</taxon>
        <taxon>Hexapoda</taxon>
        <taxon>Insecta</taxon>
        <taxon>Pterygota</taxon>
        <taxon>Neoptera</taxon>
        <taxon>Paraneoptera</taxon>
        <taxon>Psocodea</taxon>
        <taxon>Troctomorpha</taxon>
        <taxon>Phthiraptera</taxon>
        <taxon>Anoplura</taxon>
        <taxon>Pediculidae</taxon>
        <taxon>Pediculus</taxon>
    </lineage>
</organism>
<evidence type="ECO:0000256" key="7">
    <source>
        <dbReference type="SAM" id="MobiDB-lite"/>
    </source>
</evidence>
<dbReference type="FunCoup" id="E0VGG3">
    <property type="interactions" value="1120"/>
</dbReference>
<feature type="repeat" description="WD" evidence="6">
    <location>
        <begin position="316"/>
        <end position="351"/>
    </location>
</feature>
<reference evidence="9" key="2">
    <citation type="submission" date="2007-04" db="EMBL/GenBank/DDBJ databases">
        <title>The genome of the human body louse.</title>
        <authorList>
            <consortium name="The Human Body Louse Genome Consortium"/>
            <person name="Kirkness E."/>
            <person name="Walenz B."/>
            <person name="Hass B."/>
            <person name="Bruggner R."/>
            <person name="Strausberg R."/>
        </authorList>
    </citation>
    <scope>NUCLEOTIDE SEQUENCE</scope>
    <source>
        <strain evidence="9">USDA</strain>
    </source>
</reference>
<evidence type="ECO:0000256" key="1">
    <source>
        <dbReference type="ARBA" id="ARBA00004123"/>
    </source>
</evidence>
<dbReference type="InterPro" id="IPR051972">
    <property type="entry name" value="Glutamate-rich_WD_repeat"/>
</dbReference>
<dbReference type="KEGG" id="phu:Phum_PHUM182290"/>
<dbReference type="Gene3D" id="2.130.10.10">
    <property type="entry name" value="YVTN repeat-like/Quinoprotein amine dehydrogenase"/>
    <property type="match status" value="1"/>
</dbReference>
<dbReference type="STRING" id="121224.E0VGG3"/>
<reference evidence="10" key="3">
    <citation type="submission" date="2021-02" db="UniProtKB">
        <authorList>
            <consortium name="EnsemblMetazoa"/>
        </authorList>
    </citation>
    <scope>IDENTIFICATION</scope>
    <source>
        <strain evidence="10">USDA</strain>
    </source>
</reference>
<feature type="region of interest" description="Disordered" evidence="7">
    <location>
        <begin position="171"/>
        <end position="199"/>
    </location>
</feature>
<dbReference type="GeneID" id="8240123"/>
<dbReference type="Pfam" id="PF00400">
    <property type="entry name" value="WD40"/>
    <property type="match status" value="1"/>
</dbReference>
<dbReference type="AlphaFoldDB" id="E0VGG3"/>
<evidence type="ECO:0000259" key="8">
    <source>
        <dbReference type="Pfam" id="PF12265"/>
    </source>
</evidence>
<evidence type="ECO:0000313" key="9">
    <source>
        <dbReference type="EMBL" id="EEB12469.1"/>
    </source>
</evidence>
<evidence type="ECO:0000313" key="10">
    <source>
        <dbReference type="EnsemblMetazoa" id="PHUM182290-PA"/>
    </source>
</evidence>
<dbReference type="SUPFAM" id="SSF50978">
    <property type="entry name" value="WD40 repeat-like"/>
    <property type="match status" value="1"/>
</dbReference>
<keyword evidence="9" id="KW-0808">Transferase</keyword>
<evidence type="ECO:0000256" key="5">
    <source>
        <dbReference type="ARBA" id="ARBA00040876"/>
    </source>
</evidence>
<dbReference type="CTD" id="8240123"/>
<evidence type="ECO:0000313" key="11">
    <source>
        <dbReference type="Proteomes" id="UP000009046"/>
    </source>
</evidence>
<gene>
    <name evidence="10" type="primary">8240123</name>
    <name evidence="9" type="ORF">Phum_PHUM182290</name>
</gene>
<dbReference type="InterPro" id="IPR036322">
    <property type="entry name" value="WD40_repeat_dom_sf"/>
</dbReference>
<keyword evidence="3" id="KW-0677">Repeat</keyword>
<evidence type="ECO:0000256" key="2">
    <source>
        <dbReference type="ARBA" id="ARBA00022574"/>
    </source>
</evidence>